<dbReference type="EMBL" id="PFPL01000041">
    <property type="protein sequence ID" value="PIZ95944.1"/>
    <property type="molecule type" value="Genomic_DNA"/>
</dbReference>
<name>A0A2M7VAK9_9BACT</name>
<dbReference type="AlphaFoldDB" id="A0A2M7VAK9"/>
<evidence type="ECO:0000313" key="2">
    <source>
        <dbReference type="EMBL" id="PIZ95944.1"/>
    </source>
</evidence>
<sequence length="214" mass="24425">MKKVFKRIFLIFLFSLAITSIWIIVTDSIVTKTASKKIYDSLENIPYNKVGLLLGTSKYLRDGRENAYYRYRINAAEELLNAHKIDFILVSGDNGTIHYDEPTSIKNDLIADGVTSSSIYLDYAGFRTLDSVVRSKEIFGQESITVISQKFHNERAIYIANKKSIEAIGYNAKDVSTYYSLGVQIREKLARVKMMLDLAFHKQPKFLGEKITIE</sequence>
<dbReference type="InterPro" id="IPR051599">
    <property type="entry name" value="Cell_Envelope_Assoc"/>
</dbReference>
<dbReference type="GO" id="GO:0005886">
    <property type="term" value="C:plasma membrane"/>
    <property type="evidence" value="ECO:0007669"/>
    <property type="project" value="TreeGrafter"/>
</dbReference>
<gene>
    <name evidence="2" type="ORF">COX80_02815</name>
</gene>
<dbReference type="InterPro" id="IPR003848">
    <property type="entry name" value="DUF218"/>
</dbReference>
<protein>
    <submittedName>
        <fullName evidence="2">Protein SanA</fullName>
    </submittedName>
</protein>
<proteinExistence type="predicted"/>
<organism evidence="2 3">
    <name type="scientific">Candidatus Magasanikbacteria bacterium CG_4_10_14_0_2_um_filter_33_14</name>
    <dbReference type="NCBI Taxonomy" id="1974636"/>
    <lineage>
        <taxon>Bacteria</taxon>
        <taxon>Candidatus Magasanikiibacteriota</taxon>
    </lineage>
</organism>
<dbReference type="PANTHER" id="PTHR30336:SF6">
    <property type="entry name" value="INTEGRAL MEMBRANE PROTEIN"/>
    <property type="match status" value="1"/>
</dbReference>
<reference evidence="3" key="1">
    <citation type="submission" date="2017-09" db="EMBL/GenBank/DDBJ databases">
        <title>Depth-based differentiation of microbial function through sediment-hosted aquifers and enrichment of novel symbionts in the deep terrestrial subsurface.</title>
        <authorList>
            <person name="Probst A.J."/>
            <person name="Ladd B."/>
            <person name="Jarett J.K."/>
            <person name="Geller-Mcgrath D.E."/>
            <person name="Sieber C.M.K."/>
            <person name="Emerson J.B."/>
            <person name="Anantharaman K."/>
            <person name="Thomas B.C."/>
            <person name="Malmstrom R."/>
            <person name="Stieglmeier M."/>
            <person name="Klingl A."/>
            <person name="Woyke T."/>
            <person name="Ryan C.M."/>
            <person name="Banfield J.F."/>
        </authorList>
    </citation>
    <scope>NUCLEOTIDE SEQUENCE [LARGE SCALE GENOMIC DNA]</scope>
</reference>
<dbReference type="Proteomes" id="UP000231453">
    <property type="component" value="Unassembled WGS sequence"/>
</dbReference>
<comment type="caution">
    <text evidence="2">The sequence shown here is derived from an EMBL/GenBank/DDBJ whole genome shotgun (WGS) entry which is preliminary data.</text>
</comment>
<dbReference type="PANTHER" id="PTHR30336">
    <property type="entry name" value="INNER MEMBRANE PROTEIN, PROBABLE PERMEASE"/>
    <property type="match status" value="1"/>
</dbReference>
<evidence type="ECO:0000313" key="3">
    <source>
        <dbReference type="Proteomes" id="UP000231453"/>
    </source>
</evidence>
<evidence type="ECO:0000259" key="1">
    <source>
        <dbReference type="Pfam" id="PF02698"/>
    </source>
</evidence>
<dbReference type="Pfam" id="PF02698">
    <property type="entry name" value="DUF218"/>
    <property type="match status" value="1"/>
</dbReference>
<dbReference type="CDD" id="cd06259">
    <property type="entry name" value="YdcF-like"/>
    <property type="match status" value="1"/>
</dbReference>
<accession>A0A2M7VAK9</accession>
<feature type="domain" description="DUF218" evidence="1">
    <location>
        <begin position="67"/>
        <end position="172"/>
    </location>
</feature>